<reference evidence="2 3" key="1">
    <citation type="journal article" date="2014" name="Int. J. Syst. Evol. Microbiol.">
        <title>Complete genome sequence of Corynebacterium casei LMG S-19264T (=DSM 44701T), isolated from a smear-ripened cheese.</title>
        <authorList>
            <consortium name="US DOE Joint Genome Institute (JGI-PGF)"/>
            <person name="Walter F."/>
            <person name="Albersmeier A."/>
            <person name="Kalinowski J."/>
            <person name="Ruckert C."/>
        </authorList>
    </citation>
    <scope>NUCLEOTIDE SEQUENCE [LARGE SCALE GENOMIC DNA]</scope>
    <source>
        <strain evidence="2 3">CGMCC 4.7206</strain>
    </source>
</reference>
<gene>
    <name evidence="2" type="ORF">GCM10011581_41570</name>
</gene>
<dbReference type="AlphaFoldDB" id="A0A917K3X7"/>
<feature type="transmembrane region" description="Helical" evidence="1">
    <location>
        <begin position="449"/>
        <end position="468"/>
    </location>
</feature>
<feature type="transmembrane region" description="Helical" evidence="1">
    <location>
        <begin position="254"/>
        <end position="270"/>
    </location>
</feature>
<name>A0A917K3X7_9PSEU</name>
<feature type="transmembrane region" description="Helical" evidence="1">
    <location>
        <begin position="419"/>
        <end position="437"/>
    </location>
</feature>
<feature type="transmembrane region" description="Helical" evidence="1">
    <location>
        <begin position="589"/>
        <end position="611"/>
    </location>
</feature>
<feature type="transmembrane region" description="Helical" evidence="1">
    <location>
        <begin position="342"/>
        <end position="362"/>
    </location>
</feature>
<keyword evidence="1" id="KW-0812">Transmembrane</keyword>
<evidence type="ECO:0000313" key="3">
    <source>
        <dbReference type="Proteomes" id="UP000597989"/>
    </source>
</evidence>
<feature type="transmembrane region" description="Helical" evidence="1">
    <location>
        <begin position="382"/>
        <end position="398"/>
    </location>
</feature>
<feature type="transmembrane region" description="Helical" evidence="1">
    <location>
        <begin position="561"/>
        <end position="577"/>
    </location>
</feature>
<keyword evidence="1" id="KW-0472">Membrane</keyword>
<sequence>MVEQPRGWQPYPPQHYPVPPPQPWFVQRKSWQDQAKRVVLTVVAPWLAARFLLKPKTGERVRDRKLTLLSSSRALLAVLVVTLATVDFRQPRDVLADSWSVLKHLWLPAVLLAPVLFVVLLVVTRSGRRRALLPGAPRMLWRLPLGAVCIALSLLVVWACTHETPSVQHGVEITYDENGHRTTTHYEETRNADGTTVTRYEDGRTVISDSDAEGNALTSSIGVLIGFVWFPLFGGCAVYWAARSGLWLGEIHPLLGPIGSVSLTVLIAGQEMAELDAKGVPLVWWLVLLGCGVAGMLVLAAFEFRRARVVGFRIRGGPDPVPQDSAVVRPEAPRRWRRMRGIAAAVGTFFAVVGRGIAKPFARVVPRKRTPAPTTATKTQPGMFAVVVMPWLTARYLFKPEVGSLPRDRLLDRLGFWRTVAGLVVVVATTVGFRGPVDLAWDLTTKGLATIGLAVFITPLPILLALDARRNGNGPQLWQGFVRMVQRAVVALVVAIPLPIGIIIGCVAVLIAVVAAFPTGLLALPLVLLGVLALLWCVPFVVCTFYWAVRTCLWMSEVNPLLAPLAGTVFAVSISIQEFVEGDTKNVPFALWLALNIFGLVTTVLLGIAEYQHARSLGYRLLRLQEPVAASDMSPQQGAGIVRPVLRDLGRLARDHYRYVRETDR</sequence>
<proteinExistence type="predicted"/>
<keyword evidence="1" id="KW-1133">Transmembrane helix</keyword>
<comment type="caution">
    <text evidence="2">The sequence shown here is derived from an EMBL/GenBank/DDBJ whole genome shotgun (WGS) entry which is preliminary data.</text>
</comment>
<dbReference type="Proteomes" id="UP000597989">
    <property type="component" value="Unassembled WGS sequence"/>
</dbReference>
<feature type="transmembrane region" description="Helical" evidence="1">
    <location>
        <begin position="106"/>
        <end position="127"/>
    </location>
</feature>
<feature type="transmembrane region" description="Helical" evidence="1">
    <location>
        <begin position="139"/>
        <end position="159"/>
    </location>
</feature>
<feature type="transmembrane region" description="Helical" evidence="1">
    <location>
        <begin position="282"/>
        <end position="304"/>
    </location>
</feature>
<organism evidence="2 3">
    <name type="scientific">Saccharopolyspora thermophila</name>
    <dbReference type="NCBI Taxonomy" id="89367"/>
    <lineage>
        <taxon>Bacteria</taxon>
        <taxon>Bacillati</taxon>
        <taxon>Actinomycetota</taxon>
        <taxon>Actinomycetes</taxon>
        <taxon>Pseudonocardiales</taxon>
        <taxon>Pseudonocardiaceae</taxon>
        <taxon>Saccharopolyspora</taxon>
    </lineage>
</organism>
<feature type="transmembrane region" description="Helical" evidence="1">
    <location>
        <begin position="221"/>
        <end position="242"/>
    </location>
</feature>
<feature type="transmembrane region" description="Helical" evidence="1">
    <location>
        <begin position="523"/>
        <end position="549"/>
    </location>
</feature>
<accession>A0A917K3X7</accession>
<evidence type="ECO:0000256" key="1">
    <source>
        <dbReference type="SAM" id="Phobius"/>
    </source>
</evidence>
<evidence type="ECO:0000313" key="2">
    <source>
        <dbReference type="EMBL" id="GGJ00115.1"/>
    </source>
</evidence>
<feature type="transmembrane region" description="Helical" evidence="1">
    <location>
        <begin position="489"/>
        <end position="517"/>
    </location>
</feature>
<protein>
    <submittedName>
        <fullName evidence="2">Uncharacterized protein</fullName>
    </submittedName>
</protein>
<feature type="transmembrane region" description="Helical" evidence="1">
    <location>
        <begin position="65"/>
        <end position="86"/>
    </location>
</feature>
<dbReference type="EMBL" id="BMMT01000017">
    <property type="protein sequence ID" value="GGJ00115.1"/>
    <property type="molecule type" value="Genomic_DNA"/>
</dbReference>